<evidence type="ECO:0000313" key="2">
    <source>
        <dbReference type="Proteomes" id="UP000298030"/>
    </source>
</evidence>
<protein>
    <submittedName>
        <fullName evidence="1">Uncharacterized protein</fullName>
    </submittedName>
</protein>
<evidence type="ECO:0000313" key="1">
    <source>
        <dbReference type="EMBL" id="TEB12481.1"/>
    </source>
</evidence>
<name>A0A4Y7RUC8_COPMI</name>
<feature type="non-terminal residue" evidence="1">
    <location>
        <position position="1"/>
    </location>
</feature>
<gene>
    <name evidence="1" type="ORF">FA13DRAFT_1748494</name>
</gene>
<organism evidence="1 2">
    <name type="scientific">Coprinellus micaceus</name>
    <name type="common">Glistening ink-cap mushroom</name>
    <name type="synonym">Coprinus micaceus</name>
    <dbReference type="NCBI Taxonomy" id="71717"/>
    <lineage>
        <taxon>Eukaryota</taxon>
        <taxon>Fungi</taxon>
        <taxon>Dikarya</taxon>
        <taxon>Basidiomycota</taxon>
        <taxon>Agaricomycotina</taxon>
        <taxon>Agaricomycetes</taxon>
        <taxon>Agaricomycetidae</taxon>
        <taxon>Agaricales</taxon>
        <taxon>Agaricineae</taxon>
        <taxon>Psathyrellaceae</taxon>
        <taxon>Coprinellus</taxon>
    </lineage>
</organism>
<proteinExistence type="predicted"/>
<dbReference type="Proteomes" id="UP000298030">
    <property type="component" value="Unassembled WGS sequence"/>
</dbReference>
<dbReference type="EMBL" id="QPFP01000431">
    <property type="protein sequence ID" value="TEB12481.1"/>
    <property type="molecule type" value="Genomic_DNA"/>
</dbReference>
<comment type="caution">
    <text evidence="1">The sequence shown here is derived from an EMBL/GenBank/DDBJ whole genome shotgun (WGS) entry which is preliminary data.</text>
</comment>
<sequence>DQLNKILDVFGSPFPGSPEERIVRKIGSDKHTSGPCPSKKTIPFRRLLPTADSEGFQQFILGRRLIANYSSSPRRNVEDACVRPLGQNRCFPGA</sequence>
<keyword evidence="2" id="KW-1185">Reference proteome</keyword>
<dbReference type="AlphaFoldDB" id="A0A4Y7RUC8"/>
<reference evidence="1 2" key="1">
    <citation type="journal article" date="2019" name="Nat. Ecol. Evol.">
        <title>Megaphylogeny resolves global patterns of mushroom evolution.</title>
        <authorList>
            <person name="Varga T."/>
            <person name="Krizsan K."/>
            <person name="Foldi C."/>
            <person name="Dima B."/>
            <person name="Sanchez-Garcia M."/>
            <person name="Sanchez-Ramirez S."/>
            <person name="Szollosi G.J."/>
            <person name="Szarkandi J.G."/>
            <person name="Papp V."/>
            <person name="Albert L."/>
            <person name="Andreopoulos W."/>
            <person name="Angelini C."/>
            <person name="Antonin V."/>
            <person name="Barry K.W."/>
            <person name="Bougher N.L."/>
            <person name="Buchanan P."/>
            <person name="Buyck B."/>
            <person name="Bense V."/>
            <person name="Catcheside P."/>
            <person name="Chovatia M."/>
            <person name="Cooper J."/>
            <person name="Damon W."/>
            <person name="Desjardin D."/>
            <person name="Finy P."/>
            <person name="Geml J."/>
            <person name="Haridas S."/>
            <person name="Hughes K."/>
            <person name="Justo A."/>
            <person name="Karasinski D."/>
            <person name="Kautmanova I."/>
            <person name="Kiss B."/>
            <person name="Kocsube S."/>
            <person name="Kotiranta H."/>
            <person name="LaButti K.M."/>
            <person name="Lechner B.E."/>
            <person name="Liimatainen K."/>
            <person name="Lipzen A."/>
            <person name="Lukacs Z."/>
            <person name="Mihaltcheva S."/>
            <person name="Morgado L.N."/>
            <person name="Niskanen T."/>
            <person name="Noordeloos M.E."/>
            <person name="Ohm R.A."/>
            <person name="Ortiz-Santana B."/>
            <person name="Ovrebo C."/>
            <person name="Racz N."/>
            <person name="Riley R."/>
            <person name="Savchenko A."/>
            <person name="Shiryaev A."/>
            <person name="Soop K."/>
            <person name="Spirin V."/>
            <person name="Szebenyi C."/>
            <person name="Tomsovsky M."/>
            <person name="Tulloss R.E."/>
            <person name="Uehling J."/>
            <person name="Grigoriev I.V."/>
            <person name="Vagvolgyi C."/>
            <person name="Papp T."/>
            <person name="Martin F.M."/>
            <person name="Miettinen O."/>
            <person name="Hibbett D.S."/>
            <person name="Nagy L.G."/>
        </authorList>
    </citation>
    <scope>NUCLEOTIDE SEQUENCE [LARGE SCALE GENOMIC DNA]</scope>
    <source>
        <strain evidence="1 2">FP101781</strain>
    </source>
</reference>
<accession>A0A4Y7RUC8</accession>